<keyword evidence="7 17" id="KW-0732">Signal</keyword>
<dbReference type="GO" id="GO:0015891">
    <property type="term" value="P:siderophore transport"/>
    <property type="evidence" value="ECO:0007669"/>
    <property type="project" value="InterPro"/>
</dbReference>
<dbReference type="GO" id="GO:0038023">
    <property type="term" value="F:signaling receptor activity"/>
    <property type="evidence" value="ECO:0007669"/>
    <property type="project" value="InterPro"/>
</dbReference>
<dbReference type="InterPro" id="IPR012910">
    <property type="entry name" value="Plug_dom"/>
</dbReference>
<dbReference type="Gene3D" id="2.40.170.20">
    <property type="entry name" value="TonB-dependent receptor, beta-barrel domain"/>
    <property type="match status" value="1"/>
</dbReference>
<dbReference type="GO" id="GO:0009279">
    <property type="term" value="C:cell outer membrane"/>
    <property type="evidence" value="ECO:0007669"/>
    <property type="project" value="UniProtKB-SubCell"/>
</dbReference>
<dbReference type="GO" id="GO:0015344">
    <property type="term" value="F:siderophore uptake transmembrane transporter activity"/>
    <property type="evidence" value="ECO:0007669"/>
    <property type="project" value="TreeGrafter"/>
</dbReference>
<keyword evidence="9" id="KW-0406">Ion transport</keyword>
<protein>
    <submittedName>
        <fullName evidence="20">TonB-dependent siderophore receptor</fullName>
    </submittedName>
</protein>
<evidence type="ECO:0000256" key="12">
    <source>
        <dbReference type="ARBA" id="ARBA00023170"/>
    </source>
</evidence>
<dbReference type="PROSITE" id="PS52016">
    <property type="entry name" value="TONB_DEPENDENT_REC_3"/>
    <property type="match status" value="1"/>
</dbReference>
<feature type="compositionally biased region" description="Polar residues" evidence="16">
    <location>
        <begin position="69"/>
        <end position="85"/>
    </location>
</feature>
<dbReference type="SUPFAM" id="SSF56935">
    <property type="entry name" value="Porins"/>
    <property type="match status" value="1"/>
</dbReference>
<dbReference type="Pfam" id="PF00593">
    <property type="entry name" value="TonB_dep_Rec_b-barrel"/>
    <property type="match status" value="1"/>
</dbReference>
<sequence length="752" mass="83621">MGNRTGSRLAQGIGVCRHPLALAIAAALAASPVWAEEATNEEQLETIEVNAEQSEDVYGRDDFGYVGQRSRTGTKTDSPVSETPRSVSIVTREQMNDRAAVSISDALRYTPGIQAGFYGEDNKQDWFIVRGFKQANKGLYRDGTRTYSEGFYSWQIDPFQLERVEILRGPASVLYGQTPPGGVINVISKRPQDYSFGSVEVEYGSWDRKQVSADLGGIVGDGHAFRLLALGRQSGTQVDDVEQDRVLFAPSLKLNVGDNTELTLLASYQEDNSDPYLQFHLAEGTLNPSTTGNGYIGDDVAIGNPDYERFDRTQYTLGYELNHDFNDGASFQQNVRYGRIDIDLRQMYALAYSDDFGMPSNRTEVVRYISTEDGHADSLNADNRFIFKWDLNGMEHTLLAGIDYQMLKIDGKDYAADPIVGEELFPGIYAPNTLNVYNPEYANASDIVLLDGTLQPLSESDLQRRTTDSYQLGFYLQDQVKIQDHLVLMLGTRHDKVDTKFENKATGAKQDVDGDEWTANAGLAWIFDNGVTAYTNYSQFFQPIIQLDANNEPAKPERGDQVEVGLKVQPEGFDGYFNAAAFKITQENLTSGTAGTASFQQIGEVESEGVEFEAVANVTPSLSFVANMTFLDPEITEDARGETVIGNQPNQVSKRLGSIWGKYSFIGGVMNGLSIGSGVRYVGSTYGNDLEQHSFKVPSYTIWDATVSYQWDNFKFQVAAKNLEDKEYVSTCNYWCWYGDRRNVIGSISYAW</sequence>
<evidence type="ECO:0000256" key="17">
    <source>
        <dbReference type="SAM" id="SignalP"/>
    </source>
</evidence>
<evidence type="ECO:0000256" key="15">
    <source>
        <dbReference type="RuleBase" id="RU003357"/>
    </source>
</evidence>
<evidence type="ECO:0000256" key="10">
    <source>
        <dbReference type="ARBA" id="ARBA00023077"/>
    </source>
</evidence>
<dbReference type="Pfam" id="PF07715">
    <property type="entry name" value="Plug"/>
    <property type="match status" value="1"/>
</dbReference>
<keyword evidence="5" id="KW-0410">Iron transport</keyword>
<feature type="domain" description="TonB-dependent receptor plug" evidence="19">
    <location>
        <begin position="80"/>
        <end position="183"/>
    </location>
</feature>
<evidence type="ECO:0000256" key="3">
    <source>
        <dbReference type="ARBA" id="ARBA00022448"/>
    </source>
</evidence>
<keyword evidence="12 20" id="KW-0675">Receptor</keyword>
<keyword evidence="13 14" id="KW-0998">Cell outer membrane</keyword>
<dbReference type="OrthoDB" id="127311at2"/>
<keyword evidence="21" id="KW-1185">Reference proteome</keyword>
<dbReference type="InterPro" id="IPR000531">
    <property type="entry name" value="Beta-barrel_TonB"/>
</dbReference>
<evidence type="ECO:0000256" key="14">
    <source>
        <dbReference type="PROSITE-ProRule" id="PRU01360"/>
    </source>
</evidence>
<dbReference type="FunFam" id="2.170.130.10:FF:000001">
    <property type="entry name" value="Catecholate siderophore TonB-dependent receptor"/>
    <property type="match status" value="1"/>
</dbReference>
<evidence type="ECO:0000256" key="11">
    <source>
        <dbReference type="ARBA" id="ARBA00023136"/>
    </source>
</evidence>
<feature type="region of interest" description="Disordered" evidence="16">
    <location>
        <begin position="63"/>
        <end position="85"/>
    </location>
</feature>
<keyword evidence="3 14" id="KW-0813">Transport</keyword>
<dbReference type="Proteomes" id="UP000283734">
    <property type="component" value="Unassembled WGS sequence"/>
</dbReference>
<dbReference type="RefSeq" id="WP_119918035.1">
    <property type="nucleotide sequence ID" value="NZ_QYYA01000003.1"/>
</dbReference>
<dbReference type="InterPro" id="IPR039426">
    <property type="entry name" value="TonB-dep_rcpt-like"/>
</dbReference>
<dbReference type="CDD" id="cd01347">
    <property type="entry name" value="ligand_gated_channel"/>
    <property type="match status" value="1"/>
</dbReference>
<keyword evidence="8" id="KW-0408">Iron</keyword>
<evidence type="ECO:0000256" key="9">
    <source>
        <dbReference type="ARBA" id="ARBA00023065"/>
    </source>
</evidence>
<organism evidence="20 21">
    <name type="scientific">Alcanivorax profundi</name>
    <dbReference type="NCBI Taxonomy" id="2338368"/>
    <lineage>
        <taxon>Bacteria</taxon>
        <taxon>Pseudomonadati</taxon>
        <taxon>Pseudomonadota</taxon>
        <taxon>Gammaproteobacteria</taxon>
        <taxon>Oceanospirillales</taxon>
        <taxon>Alcanivoracaceae</taxon>
        <taxon>Alcanivorax</taxon>
    </lineage>
</organism>
<dbReference type="InterPro" id="IPR037066">
    <property type="entry name" value="Plug_dom_sf"/>
</dbReference>
<evidence type="ECO:0000259" key="19">
    <source>
        <dbReference type="Pfam" id="PF07715"/>
    </source>
</evidence>
<dbReference type="EMBL" id="QYYA01000003">
    <property type="protein sequence ID" value="RJG17060.1"/>
    <property type="molecule type" value="Genomic_DNA"/>
</dbReference>
<dbReference type="NCBIfam" id="TIGR01783">
    <property type="entry name" value="TonB-siderophor"/>
    <property type="match status" value="1"/>
</dbReference>
<name>A0A418XW55_9GAMM</name>
<gene>
    <name evidence="20" type="ORF">D4A39_09945</name>
</gene>
<evidence type="ECO:0000256" key="8">
    <source>
        <dbReference type="ARBA" id="ARBA00023004"/>
    </source>
</evidence>
<dbReference type="PANTHER" id="PTHR32552">
    <property type="entry name" value="FERRICHROME IRON RECEPTOR-RELATED"/>
    <property type="match status" value="1"/>
</dbReference>
<dbReference type="Gene3D" id="2.170.130.10">
    <property type="entry name" value="TonB-dependent receptor, plug domain"/>
    <property type="match status" value="1"/>
</dbReference>
<dbReference type="InterPro" id="IPR010105">
    <property type="entry name" value="TonB_sidphr_rcpt"/>
</dbReference>
<evidence type="ECO:0000256" key="13">
    <source>
        <dbReference type="ARBA" id="ARBA00023237"/>
    </source>
</evidence>
<evidence type="ECO:0000259" key="18">
    <source>
        <dbReference type="Pfam" id="PF00593"/>
    </source>
</evidence>
<evidence type="ECO:0000256" key="16">
    <source>
        <dbReference type="SAM" id="MobiDB-lite"/>
    </source>
</evidence>
<feature type="signal peptide" evidence="17">
    <location>
        <begin position="1"/>
        <end position="35"/>
    </location>
</feature>
<dbReference type="PANTHER" id="PTHR32552:SF68">
    <property type="entry name" value="FERRICHROME OUTER MEMBRANE TRANSPORTER_PHAGE RECEPTOR"/>
    <property type="match status" value="1"/>
</dbReference>
<evidence type="ECO:0000313" key="21">
    <source>
        <dbReference type="Proteomes" id="UP000283734"/>
    </source>
</evidence>
<evidence type="ECO:0000256" key="6">
    <source>
        <dbReference type="ARBA" id="ARBA00022692"/>
    </source>
</evidence>
<evidence type="ECO:0000256" key="7">
    <source>
        <dbReference type="ARBA" id="ARBA00022729"/>
    </source>
</evidence>
<evidence type="ECO:0000256" key="5">
    <source>
        <dbReference type="ARBA" id="ARBA00022496"/>
    </source>
</evidence>
<dbReference type="AlphaFoldDB" id="A0A418XW55"/>
<proteinExistence type="inferred from homology"/>
<feature type="chain" id="PRO_5019241590" evidence="17">
    <location>
        <begin position="36"/>
        <end position="752"/>
    </location>
</feature>
<evidence type="ECO:0000313" key="20">
    <source>
        <dbReference type="EMBL" id="RJG17060.1"/>
    </source>
</evidence>
<keyword evidence="4 14" id="KW-1134">Transmembrane beta strand</keyword>
<evidence type="ECO:0000256" key="1">
    <source>
        <dbReference type="ARBA" id="ARBA00004571"/>
    </source>
</evidence>
<reference evidence="20 21" key="1">
    <citation type="submission" date="2018-09" db="EMBL/GenBank/DDBJ databases">
        <title>Alcanivorax profundi sp. nov., isolated from 1000 m-depth seawater of the Mariana Trench.</title>
        <authorList>
            <person name="Liu J."/>
        </authorList>
    </citation>
    <scope>NUCLEOTIDE SEQUENCE [LARGE SCALE GENOMIC DNA]</scope>
    <source>
        <strain evidence="20 21">MTEO17</strain>
    </source>
</reference>
<keyword evidence="11 14" id="KW-0472">Membrane</keyword>
<keyword evidence="10 15" id="KW-0798">TonB box</keyword>
<evidence type="ECO:0000256" key="2">
    <source>
        <dbReference type="ARBA" id="ARBA00009810"/>
    </source>
</evidence>
<comment type="subcellular location">
    <subcellularLocation>
        <location evidence="1 14">Cell outer membrane</location>
        <topology evidence="1 14">Multi-pass membrane protein</topology>
    </subcellularLocation>
</comment>
<feature type="domain" description="TonB-dependent receptor-like beta-barrel" evidence="18">
    <location>
        <begin position="255"/>
        <end position="723"/>
    </location>
</feature>
<comment type="caution">
    <text evidence="20">The sequence shown here is derived from an EMBL/GenBank/DDBJ whole genome shotgun (WGS) entry which is preliminary data.</text>
</comment>
<evidence type="ECO:0000256" key="4">
    <source>
        <dbReference type="ARBA" id="ARBA00022452"/>
    </source>
</evidence>
<dbReference type="InterPro" id="IPR036942">
    <property type="entry name" value="Beta-barrel_TonB_sf"/>
</dbReference>
<keyword evidence="6 14" id="KW-0812">Transmembrane</keyword>
<accession>A0A418XW55</accession>
<comment type="similarity">
    <text evidence="2 14 15">Belongs to the TonB-dependent receptor family.</text>
</comment>